<gene>
    <name evidence="4" type="ORF">HNP37_001777</name>
</gene>
<evidence type="ECO:0000259" key="3">
    <source>
        <dbReference type="PROSITE" id="PS51352"/>
    </source>
</evidence>
<dbReference type="AlphaFoldDB" id="A0A7W7IW76"/>
<name>A0A7W7IW76_9FLAO</name>
<dbReference type="PANTHER" id="PTHR15337:SF11">
    <property type="entry name" value="THIOREDOXIN DOMAIN-CONTAINING PROTEIN"/>
    <property type="match status" value="1"/>
</dbReference>
<dbReference type="Gene3D" id="3.40.30.10">
    <property type="entry name" value="Glutaredoxin"/>
    <property type="match status" value="1"/>
</dbReference>
<dbReference type="InterPro" id="IPR051099">
    <property type="entry name" value="AGR/TXD"/>
</dbReference>
<dbReference type="PANTHER" id="PTHR15337">
    <property type="entry name" value="ANTERIOR GRADIENT PROTEIN-RELATED"/>
    <property type="match status" value="1"/>
</dbReference>
<protein>
    <submittedName>
        <fullName evidence="4">Thiol:disulfide interchange protein</fullName>
    </submittedName>
</protein>
<evidence type="ECO:0000256" key="2">
    <source>
        <dbReference type="SAM" id="SignalP"/>
    </source>
</evidence>
<dbReference type="RefSeq" id="WP_184160429.1">
    <property type="nucleotide sequence ID" value="NZ_JACHLD010000002.1"/>
</dbReference>
<dbReference type="InterPro" id="IPR036249">
    <property type="entry name" value="Thioredoxin-like_sf"/>
</dbReference>
<feature type="signal peptide" evidence="2">
    <location>
        <begin position="1"/>
        <end position="26"/>
    </location>
</feature>
<reference evidence="4 5" key="1">
    <citation type="submission" date="2020-08" db="EMBL/GenBank/DDBJ databases">
        <title>Functional genomics of gut bacteria from endangered species of beetles.</title>
        <authorList>
            <person name="Carlos-Shanley C."/>
        </authorList>
    </citation>
    <scope>NUCLEOTIDE SEQUENCE [LARGE SCALE GENOMIC DNA]</scope>
    <source>
        <strain evidence="4 5">S00142</strain>
    </source>
</reference>
<evidence type="ECO:0000313" key="5">
    <source>
        <dbReference type="Proteomes" id="UP000561681"/>
    </source>
</evidence>
<proteinExistence type="predicted"/>
<dbReference type="EMBL" id="JACHLD010000002">
    <property type="protein sequence ID" value="MBB4801716.1"/>
    <property type="molecule type" value="Genomic_DNA"/>
</dbReference>
<dbReference type="Pfam" id="PF00085">
    <property type="entry name" value="Thioredoxin"/>
    <property type="match status" value="1"/>
</dbReference>
<dbReference type="SUPFAM" id="SSF52833">
    <property type="entry name" value="Thioredoxin-like"/>
    <property type="match status" value="1"/>
</dbReference>
<keyword evidence="5" id="KW-1185">Reference proteome</keyword>
<dbReference type="InterPro" id="IPR013766">
    <property type="entry name" value="Thioredoxin_domain"/>
</dbReference>
<dbReference type="Proteomes" id="UP000561681">
    <property type="component" value="Unassembled WGS sequence"/>
</dbReference>
<feature type="chain" id="PRO_5030875386" evidence="2">
    <location>
        <begin position="27"/>
        <end position="155"/>
    </location>
</feature>
<evidence type="ECO:0000313" key="4">
    <source>
        <dbReference type="EMBL" id="MBB4801716.1"/>
    </source>
</evidence>
<accession>A0A7W7IW76</accession>
<dbReference type="PROSITE" id="PS51352">
    <property type="entry name" value="THIOREDOXIN_2"/>
    <property type="match status" value="1"/>
</dbReference>
<dbReference type="PRINTS" id="PR00421">
    <property type="entry name" value="THIOREDOXIN"/>
</dbReference>
<comment type="caution">
    <text evidence="4">The sequence shown here is derived from an EMBL/GenBank/DDBJ whole genome shotgun (WGS) entry which is preliminary data.</text>
</comment>
<keyword evidence="1 2" id="KW-0732">Signal</keyword>
<evidence type="ECO:0000256" key="1">
    <source>
        <dbReference type="ARBA" id="ARBA00022729"/>
    </source>
</evidence>
<feature type="domain" description="Thioredoxin" evidence="3">
    <location>
        <begin position="27"/>
        <end position="153"/>
    </location>
</feature>
<sequence>MKSLRLILPMAIAFFLLTALGNMAMAQQMSKKHMDTMAKEIKFSDGKWKDIAAMAKKNKKYVFVDAYTTWCGPCKLLKSQTFREKEVISFFNKNFINVSVDMEKGEGLTLAQTWDVTAYPTLLFFNPEGKLIMKHLGFVDGARLIEIGKQSLAKM</sequence>
<organism evidence="4 5">
    <name type="scientific">Flavobacterium nitrogenifigens</name>
    <dbReference type="NCBI Taxonomy" id="1617283"/>
    <lineage>
        <taxon>Bacteria</taxon>
        <taxon>Pseudomonadati</taxon>
        <taxon>Bacteroidota</taxon>
        <taxon>Flavobacteriia</taxon>
        <taxon>Flavobacteriales</taxon>
        <taxon>Flavobacteriaceae</taxon>
        <taxon>Flavobacterium</taxon>
    </lineage>
</organism>